<comment type="caution">
    <text evidence="1">The sequence shown here is derived from an EMBL/GenBank/DDBJ whole genome shotgun (WGS) entry which is preliminary data.</text>
</comment>
<reference evidence="1 2" key="1">
    <citation type="journal article" date="2023" name="Proc. Natl. Acad. Sci. U.S.A.">
        <title>A global phylogenomic analysis of the shiitake genus Lentinula.</title>
        <authorList>
            <person name="Sierra-Patev S."/>
            <person name="Min B."/>
            <person name="Naranjo-Ortiz M."/>
            <person name="Looney B."/>
            <person name="Konkel Z."/>
            <person name="Slot J.C."/>
            <person name="Sakamoto Y."/>
            <person name="Steenwyk J.L."/>
            <person name="Rokas A."/>
            <person name="Carro J."/>
            <person name="Camarero S."/>
            <person name="Ferreira P."/>
            <person name="Molpeceres G."/>
            <person name="Ruiz-Duenas F.J."/>
            <person name="Serrano A."/>
            <person name="Henrissat B."/>
            <person name="Drula E."/>
            <person name="Hughes K.W."/>
            <person name="Mata J.L."/>
            <person name="Ishikawa N.K."/>
            <person name="Vargas-Isla R."/>
            <person name="Ushijima S."/>
            <person name="Smith C.A."/>
            <person name="Donoghue J."/>
            <person name="Ahrendt S."/>
            <person name="Andreopoulos W."/>
            <person name="He G."/>
            <person name="LaButti K."/>
            <person name="Lipzen A."/>
            <person name="Ng V."/>
            <person name="Riley R."/>
            <person name="Sandor L."/>
            <person name="Barry K."/>
            <person name="Martinez A.T."/>
            <person name="Xiao Y."/>
            <person name="Gibbons J.G."/>
            <person name="Terashima K."/>
            <person name="Grigoriev I.V."/>
            <person name="Hibbett D."/>
        </authorList>
    </citation>
    <scope>NUCLEOTIDE SEQUENCE [LARGE SCALE GENOMIC DNA]</scope>
    <source>
        <strain evidence="1 2">TFB7810</strain>
    </source>
</reference>
<dbReference type="PANTHER" id="PTHR31912">
    <property type="entry name" value="IP13529P"/>
    <property type="match status" value="1"/>
</dbReference>
<evidence type="ECO:0000313" key="1">
    <source>
        <dbReference type="EMBL" id="KAJ3744277.1"/>
    </source>
</evidence>
<dbReference type="EMBL" id="JANVFU010000007">
    <property type="protein sequence ID" value="KAJ3744277.1"/>
    <property type="molecule type" value="Genomic_DNA"/>
</dbReference>
<evidence type="ECO:0000313" key="2">
    <source>
        <dbReference type="Proteomes" id="UP001142393"/>
    </source>
</evidence>
<dbReference type="PANTHER" id="PTHR31912:SF34">
    <property type="entry name" value="NOTOCHORD-RELATED PROTEIN"/>
    <property type="match status" value="1"/>
</dbReference>
<keyword evidence="2" id="KW-1185">Reference proteome</keyword>
<organism evidence="1 2">
    <name type="scientific">Lentinula detonsa</name>
    <dbReference type="NCBI Taxonomy" id="2804962"/>
    <lineage>
        <taxon>Eukaryota</taxon>
        <taxon>Fungi</taxon>
        <taxon>Dikarya</taxon>
        <taxon>Basidiomycota</taxon>
        <taxon>Agaricomycotina</taxon>
        <taxon>Agaricomycetes</taxon>
        <taxon>Agaricomycetidae</taxon>
        <taxon>Agaricales</taxon>
        <taxon>Marasmiineae</taxon>
        <taxon>Omphalotaceae</taxon>
        <taxon>Lentinula</taxon>
    </lineage>
</organism>
<accession>A0A9W8P071</accession>
<dbReference type="AlphaFoldDB" id="A0A9W8P071"/>
<proteinExistence type="predicted"/>
<gene>
    <name evidence="1" type="ORF">DFH05DRAFT_1460400</name>
</gene>
<name>A0A9W8P071_9AGAR</name>
<protein>
    <submittedName>
        <fullName evidence="1">Uncharacterized protein</fullName>
    </submittedName>
</protein>
<sequence>MVEHEENKRARRKDIRPGDHYNILLATRGELLHTWLLGPDKYVWYSTTKDWKEGSESGFTVWLESLCLDGLSIPPPRASYMMKCKNSLIGKHFKSLQQLAIFGLHNFCPSTLFEVWKATGELGAQLYIPEFRNMNLYLSDLEILIGNFLDAWAEFDPRRIITKAKLHVLVHLPDNIRRFGPAVIFATEVFECYNAIFPVTLHSHLAVWSDSSICGYFKGHISLVAKDKKTRKRPVLHWDDVTTMPNSTPAIPTIILQILSLSDP</sequence>
<dbReference type="Proteomes" id="UP001142393">
    <property type="component" value="Unassembled WGS sequence"/>
</dbReference>